<accession>A0A919FNH0</accession>
<dbReference type="AlphaFoldDB" id="A0A919FNH0"/>
<keyword evidence="3" id="KW-1185">Reference proteome</keyword>
<name>A0A919FNH0_9MICO</name>
<evidence type="ECO:0000313" key="2">
    <source>
        <dbReference type="EMBL" id="GHH69500.1"/>
    </source>
</evidence>
<comment type="caution">
    <text evidence="2">The sequence shown here is derived from an EMBL/GenBank/DDBJ whole genome shotgun (WGS) entry which is preliminary data.</text>
</comment>
<organism evidence="2 3">
    <name type="scientific">Promicromonospora soli</name>
    <dbReference type="NCBI Taxonomy" id="2035533"/>
    <lineage>
        <taxon>Bacteria</taxon>
        <taxon>Bacillati</taxon>
        <taxon>Actinomycetota</taxon>
        <taxon>Actinomycetes</taxon>
        <taxon>Micrococcales</taxon>
        <taxon>Promicromonosporaceae</taxon>
        <taxon>Promicromonospora</taxon>
    </lineage>
</organism>
<dbReference type="Proteomes" id="UP000627369">
    <property type="component" value="Unassembled WGS sequence"/>
</dbReference>
<dbReference type="RefSeq" id="WP_189668618.1">
    <property type="nucleotide sequence ID" value="NZ_BNAS01000002.1"/>
</dbReference>
<dbReference type="InterPro" id="IPR029063">
    <property type="entry name" value="SAM-dependent_MTases_sf"/>
</dbReference>
<dbReference type="EMBL" id="BNAS01000002">
    <property type="protein sequence ID" value="GHH69500.1"/>
    <property type="molecule type" value="Genomic_DNA"/>
</dbReference>
<reference evidence="2" key="1">
    <citation type="journal article" date="2014" name="Int. J. Syst. Evol. Microbiol.">
        <title>Complete genome sequence of Corynebacterium casei LMG S-19264T (=DSM 44701T), isolated from a smear-ripened cheese.</title>
        <authorList>
            <consortium name="US DOE Joint Genome Institute (JGI-PGF)"/>
            <person name="Walter F."/>
            <person name="Albersmeier A."/>
            <person name="Kalinowski J."/>
            <person name="Ruckert C."/>
        </authorList>
    </citation>
    <scope>NUCLEOTIDE SEQUENCE</scope>
    <source>
        <strain evidence="2">CGMCC 4.7398</strain>
    </source>
</reference>
<evidence type="ECO:0000256" key="1">
    <source>
        <dbReference type="SAM" id="MobiDB-lite"/>
    </source>
</evidence>
<dbReference type="SUPFAM" id="SSF53335">
    <property type="entry name" value="S-adenosyl-L-methionine-dependent methyltransferases"/>
    <property type="match status" value="1"/>
</dbReference>
<protein>
    <recommendedName>
        <fullName evidence="4">DNA (cytosine-5-)-methyltransferase</fullName>
    </recommendedName>
</protein>
<evidence type="ECO:0000313" key="3">
    <source>
        <dbReference type="Proteomes" id="UP000627369"/>
    </source>
</evidence>
<evidence type="ECO:0008006" key="4">
    <source>
        <dbReference type="Google" id="ProtNLM"/>
    </source>
</evidence>
<proteinExistence type="predicted"/>
<feature type="region of interest" description="Disordered" evidence="1">
    <location>
        <begin position="183"/>
        <end position="210"/>
    </location>
</feature>
<dbReference type="Gene3D" id="3.40.50.150">
    <property type="entry name" value="Vaccinia Virus protein VP39"/>
    <property type="match status" value="1"/>
</dbReference>
<sequence>MNRPKMLDLYCCQGGAGMGYHQAGYTVYGIDIEPQPRYPFAFHQGDVLTALTTLLTGGALDFHHRDGRVEWLTLADFAAVHASPPCQAYSITKHTHDNAHPELVEPTRAGLVATGLPYVIENVVGAPLVEPLMLCGSEFDLTATDTDGTPLRLERHRLFESNVFLLGAGGCRHTRRVQVAGVYGSGPTDRRQDGRHRRAGGRNGGYTPTKPVRSELLGGVDWMTLHGQAQAVPPAYTRFIGAQLLEDLALVAGVAA</sequence>
<gene>
    <name evidence="2" type="ORF">GCM10017772_14560</name>
</gene>
<reference evidence="2" key="2">
    <citation type="submission" date="2020-09" db="EMBL/GenBank/DDBJ databases">
        <authorList>
            <person name="Sun Q."/>
            <person name="Zhou Y."/>
        </authorList>
    </citation>
    <scope>NUCLEOTIDE SEQUENCE</scope>
    <source>
        <strain evidence="2">CGMCC 4.7398</strain>
    </source>
</reference>